<proteinExistence type="predicted"/>
<comment type="caution">
    <text evidence="5">The sequence shown here is derived from an EMBL/GenBank/DDBJ whole genome shotgun (WGS) entry which is preliminary data.</text>
</comment>
<dbReference type="InterPro" id="IPR010540">
    <property type="entry name" value="CmpB_TMEM229"/>
</dbReference>
<evidence type="ECO:0000313" key="6">
    <source>
        <dbReference type="Proteomes" id="UP000824056"/>
    </source>
</evidence>
<dbReference type="PANTHER" id="PTHR31746">
    <property type="entry name" value="TRANSMEMBRANE PROTEIN 229 FAMILY MEMBER"/>
    <property type="match status" value="1"/>
</dbReference>
<organism evidence="5 6">
    <name type="scientific">Candidatus Blautia pullicola</name>
    <dbReference type="NCBI Taxonomy" id="2838498"/>
    <lineage>
        <taxon>Bacteria</taxon>
        <taxon>Bacillati</taxon>
        <taxon>Bacillota</taxon>
        <taxon>Clostridia</taxon>
        <taxon>Lachnospirales</taxon>
        <taxon>Lachnospiraceae</taxon>
        <taxon>Blautia</taxon>
    </lineage>
</organism>
<dbReference type="EMBL" id="DXBG01000023">
    <property type="protein sequence ID" value="HIZ64455.1"/>
    <property type="molecule type" value="Genomic_DNA"/>
</dbReference>
<evidence type="ECO:0000256" key="1">
    <source>
        <dbReference type="ARBA" id="ARBA00004141"/>
    </source>
</evidence>
<evidence type="ECO:0000256" key="4">
    <source>
        <dbReference type="ARBA" id="ARBA00023136"/>
    </source>
</evidence>
<sequence length="132" mass="14858">MKGDFLKCGAMGWCLEILWTGIHAAGKKEWKMMGQSSLWMFPIYGMASCIRPISRGLKKVPVLLRGSLYMTGIFAAEFGTGMVLKHYHVCPWDYSQSPFNYKGVIRLDYAPVWFCTGLIFEKLLSGKEASSS</sequence>
<dbReference type="Pfam" id="PF06541">
    <property type="entry name" value="ABC_trans_CmpB"/>
    <property type="match status" value="1"/>
</dbReference>
<evidence type="ECO:0000256" key="3">
    <source>
        <dbReference type="ARBA" id="ARBA00022989"/>
    </source>
</evidence>
<accession>A0A9D2FPH7</accession>
<dbReference type="AlphaFoldDB" id="A0A9D2FPH7"/>
<name>A0A9D2FPH7_9FIRM</name>
<comment type="subcellular location">
    <subcellularLocation>
        <location evidence="1">Membrane</location>
        <topology evidence="1">Multi-pass membrane protein</topology>
    </subcellularLocation>
</comment>
<reference evidence="5" key="1">
    <citation type="journal article" date="2021" name="PeerJ">
        <title>Extensive microbial diversity within the chicken gut microbiome revealed by metagenomics and culture.</title>
        <authorList>
            <person name="Gilroy R."/>
            <person name="Ravi A."/>
            <person name="Getino M."/>
            <person name="Pursley I."/>
            <person name="Horton D.L."/>
            <person name="Alikhan N.F."/>
            <person name="Baker D."/>
            <person name="Gharbi K."/>
            <person name="Hall N."/>
            <person name="Watson M."/>
            <person name="Adriaenssens E.M."/>
            <person name="Foster-Nyarko E."/>
            <person name="Jarju S."/>
            <person name="Secka A."/>
            <person name="Antonio M."/>
            <person name="Oren A."/>
            <person name="Chaudhuri R.R."/>
            <person name="La Ragione R."/>
            <person name="Hildebrand F."/>
            <person name="Pallen M.J."/>
        </authorList>
    </citation>
    <scope>NUCLEOTIDE SEQUENCE</scope>
    <source>
        <strain evidence="5">1068</strain>
    </source>
</reference>
<gene>
    <name evidence="5" type="ORF">H9809_00885</name>
</gene>
<protein>
    <submittedName>
        <fullName evidence="5">ABC transporter permease</fullName>
    </submittedName>
</protein>
<keyword evidence="3" id="KW-1133">Transmembrane helix</keyword>
<reference evidence="5" key="2">
    <citation type="submission" date="2021-04" db="EMBL/GenBank/DDBJ databases">
        <authorList>
            <person name="Gilroy R."/>
        </authorList>
    </citation>
    <scope>NUCLEOTIDE SEQUENCE</scope>
    <source>
        <strain evidence="5">1068</strain>
    </source>
</reference>
<dbReference type="PANTHER" id="PTHR31746:SF2">
    <property type="entry name" value="TRANSMEMBRANE PROTEIN 229A"/>
    <property type="match status" value="1"/>
</dbReference>
<dbReference type="GO" id="GO:0016020">
    <property type="term" value="C:membrane"/>
    <property type="evidence" value="ECO:0007669"/>
    <property type="project" value="UniProtKB-SubCell"/>
</dbReference>
<evidence type="ECO:0000256" key="2">
    <source>
        <dbReference type="ARBA" id="ARBA00022692"/>
    </source>
</evidence>
<evidence type="ECO:0000313" key="5">
    <source>
        <dbReference type="EMBL" id="HIZ64455.1"/>
    </source>
</evidence>
<keyword evidence="4" id="KW-0472">Membrane</keyword>
<keyword evidence="2" id="KW-0812">Transmembrane</keyword>
<dbReference type="Proteomes" id="UP000824056">
    <property type="component" value="Unassembled WGS sequence"/>
</dbReference>